<protein>
    <submittedName>
        <fullName evidence="5">Pentatricopeptide repeat-containing protein 1, mitochondrial</fullName>
    </submittedName>
</protein>
<feature type="compositionally biased region" description="Basic residues" evidence="3">
    <location>
        <begin position="122"/>
        <end position="131"/>
    </location>
</feature>
<proteinExistence type="predicted"/>
<evidence type="ECO:0000256" key="1">
    <source>
        <dbReference type="ARBA" id="ARBA00022737"/>
    </source>
</evidence>
<gene>
    <name evidence="5" type="primary">Ptcd1</name>
    <name evidence="5" type="ORF">Anas_09535</name>
</gene>
<dbReference type="Pfam" id="PF13812">
    <property type="entry name" value="PPR_3"/>
    <property type="match status" value="2"/>
</dbReference>
<reference evidence="5 6" key="1">
    <citation type="journal article" date="2019" name="PLoS Biol.">
        <title>Sex chromosomes control vertical transmission of feminizing Wolbachia symbionts in an isopod.</title>
        <authorList>
            <person name="Becking T."/>
            <person name="Chebbi M.A."/>
            <person name="Giraud I."/>
            <person name="Moumen B."/>
            <person name="Laverre T."/>
            <person name="Caubet Y."/>
            <person name="Peccoud J."/>
            <person name="Gilbert C."/>
            <person name="Cordaux R."/>
        </authorList>
    </citation>
    <scope>NUCLEOTIDE SEQUENCE [LARGE SCALE GENOMIC DNA]</scope>
    <source>
        <strain evidence="5">ANa2</strain>
        <tissue evidence="5">Whole body excluding digestive tract and cuticle</tissue>
    </source>
</reference>
<dbReference type="Proteomes" id="UP000326759">
    <property type="component" value="Unassembled WGS sequence"/>
</dbReference>
<feature type="domain" description="PROP1-like PPR" evidence="4">
    <location>
        <begin position="222"/>
        <end position="383"/>
    </location>
</feature>
<evidence type="ECO:0000256" key="3">
    <source>
        <dbReference type="SAM" id="MobiDB-lite"/>
    </source>
</evidence>
<dbReference type="OrthoDB" id="185373at2759"/>
<feature type="region of interest" description="Disordered" evidence="3">
    <location>
        <begin position="411"/>
        <end position="450"/>
    </location>
</feature>
<keyword evidence="6" id="KW-1185">Reference proteome</keyword>
<dbReference type="NCBIfam" id="TIGR00756">
    <property type="entry name" value="PPR"/>
    <property type="match status" value="2"/>
</dbReference>
<dbReference type="PROSITE" id="PS51375">
    <property type="entry name" value="PPR"/>
    <property type="match status" value="3"/>
</dbReference>
<dbReference type="PANTHER" id="PTHR47938:SF35">
    <property type="entry name" value="PENTATRICOPEPTIDE REPEAT-CONTAINING PROTEIN 4, MITOCHONDRIAL-RELATED"/>
    <property type="match status" value="1"/>
</dbReference>
<dbReference type="InterPro" id="IPR033443">
    <property type="entry name" value="PROP1-like_PPR_dom"/>
</dbReference>
<name>A0A5N5SJ65_9CRUS</name>
<evidence type="ECO:0000313" key="6">
    <source>
        <dbReference type="Proteomes" id="UP000326759"/>
    </source>
</evidence>
<dbReference type="EMBL" id="SEYY01024449">
    <property type="protein sequence ID" value="KAB7494113.1"/>
    <property type="molecule type" value="Genomic_DNA"/>
</dbReference>
<keyword evidence="1" id="KW-0677">Repeat</keyword>
<evidence type="ECO:0000259" key="4">
    <source>
        <dbReference type="Pfam" id="PF17177"/>
    </source>
</evidence>
<dbReference type="PANTHER" id="PTHR47938">
    <property type="entry name" value="RESPIRATORY COMPLEX I CHAPERONE (CIA84), PUTATIVE (AFU_ORTHOLOGUE AFUA_2G06020)-RELATED"/>
    <property type="match status" value="1"/>
</dbReference>
<dbReference type="InterPro" id="IPR011990">
    <property type="entry name" value="TPR-like_helical_dom_sf"/>
</dbReference>
<evidence type="ECO:0000313" key="5">
    <source>
        <dbReference type="EMBL" id="KAB7494113.1"/>
    </source>
</evidence>
<dbReference type="GO" id="GO:0003729">
    <property type="term" value="F:mRNA binding"/>
    <property type="evidence" value="ECO:0007669"/>
    <property type="project" value="TreeGrafter"/>
</dbReference>
<organism evidence="5 6">
    <name type="scientific">Armadillidium nasatum</name>
    <dbReference type="NCBI Taxonomy" id="96803"/>
    <lineage>
        <taxon>Eukaryota</taxon>
        <taxon>Metazoa</taxon>
        <taxon>Ecdysozoa</taxon>
        <taxon>Arthropoda</taxon>
        <taxon>Crustacea</taxon>
        <taxon>Multicrustacea</taxon>
        <taxon>Malacostraca</taxon>
        <taxon>Eumalacostraca</taxon>
        <taxon>Peracarida</taxon>
        <taxon>Isopoda</taxon>
        <taxon>Oniscidea</taxon>
        <taxon>Crinocheta</taxon>
        <taxon>Armadillidiidae</taxon>
        <taxon>Armadillidium</taxon>
    </lineage>
</organism>
<feature type="repeat" description="PPR" evidence="2">
    <location>
        <begin position="183"/>
        <end position="218"/>
    </location>
</feature>
<dbReference type="InterPro" id="IPR002885">
    <property type="entry name" value="PPR_rpt"/>
</dbReference>
<feature type="repeat" description="PPR" evidence="2">
    <location>
        <begin position="293"/>
        <end position="327"/>
    </location>
</feature>
<feature type="repeat" description="PPR" evidence="2">
    <location>
        <begin position="219"/>
        <end position="253"/>
    </location>
</feature>
<comment type="caution">
    <text evidence="5">The sequence shown here is derived from an EMBL/GenBank/DDBJ whole genome shotgun (WGS) entry which is preliminary data.</text>
</comment>
<dbReference type="Gene3D" id="1.25.40.10">
    <property type="entry name" value="Tetratricopeptide repeat domain"/>
    <property type="match status" value="3"/>
</dbReference>
<feature type="region of interest" description="Disordered" evidence="3">
    <location>
        <begin position="108"/>
        <end position="141"/>
    </location>
</feature>
<accession>A0A5N5SJ65</accession>
<evidence type="ECO:0000256" key="2">
    <source>
        <dbReference type="PROSITE-ProRule" id="PRU00708"/>
    </source>
</evidence>
<dbReference type="Pfam" id="PF17177">
    <property type="entry name" value="PPR_long"/>
    <property type="match status" value="1"/>
</dbReference>
<dbReference type="AlphaFoldDB" id="A0A5N5SJ65"/>
<sequence length="745" mass="85267">MNGSFLNYKLNMWRFFRLGIKSNACPGNQAHFRIIGTTCANADCDEVEDVNCPSNKNNFKASRNKENFASVASKRFHKTLQAQENVELKRREKRKDAYKSFGAYGKPVLRENSQNQNENPKNKNKIRKHKSSSSEISEKDLDLSMKDEGIEDIEFGALAEDTRNAEFLPDEPDAKSILLPRVQAHSYGRIMLELCKERKIKEALNILEVEMKEKDVAPDNYCYNVLINACGKMGYAEKAFELYYKMKQRGLRVEKFAYTGLFNSCANSPMKPKGLELATTLRKQLKDKAVVLHPITYHSMIKAFGHCGDIKTAFEIVDEMVYGGLPVTSETLCFLLQACFTDKETGFRHALMVWRQVRSLLIQPNVFTYNMLLRCVRDCGAGDPQLLSELLDDLAVSHKIKGKLKRVRDKKRENAKYVPSSFSSSKKKNDQDVKVENGSTSNVMKGRGGEEEEEYCQISDGNEVVKVNLKPNMELEIISPEKGNSNDEEPVLPNVLSYKVQPGNIIAISSLEKKEERMWLLGGITGILNSMKEDRVKPNIVTFNTILESLPDNFEVEESLLSTMENLNVEPDVIFCNRLIRKRCMRNCLEEAKDVLTLMQKHTVPLDIVTYGCLALGCRKPSDIRQLLRDMKNSSIIPNEHIMNVLVLNSVKKFEFALAIELLQRMRHLNVPVKEELLNILEKARTESEPSDKILTKREERVRDEMKLFLMEYKHWLKTSNVELKEHPWAQFGYSEKGRVVARKS</sequence>